<dbReference type="GO" id="GO:0043123">
    <property type="term" value="P:positive regulation of canonical NF-kappaB signal transduction"/>
    <property type="evidence" value="ECO:0007669"/>
    <property type="project" value="InterPro"/>
</dbReference>
<proteinExistence type="predicted"/>
<dbReference type="InterPro" id="IPR039499">
    <property type="entry name" value="LURA1/LRA25"/>
</dbReference>
<dbReference type="InParanoid" id="A0A672YQ62"/>
<keyword evidence="3" id="KW-1185">Reference proteome</keyword>
<dbReference type="PANTHER" id="PTHR33767">
    <property type="entry name" value="LEUCINE RICH ADAPTOR PROTEIN 1-LIKE"/>
    <property type="match status" value="1"/>
</dbReference>
<sequence length="302" mass="34210">MAEEIPNDSFPDLKELENKVGRKTPESLLIWMKDAAESEDGWRCEGGEREGENWDFSDSFSEKITNLKQEMRWLRSADVRILRQLVALHEGIEALRWLIEERGTLASRGSSLTGSLSSLITMDECGPFMSPCRETQSPICPQEFVETTEDSEHQPLHNDESNHKSSFDTRSDSAEARPPSLSSLKFDVRRSIQGRQGSLKSQPQDSGGVSSHDNKDAADPVRSALLRSNRSTRREVKVNTGSLTFEKRSGETRELFKPQESFRESLSKKMDEDKSVNDKEGVLLGYDAQWCWVESQDDVTFL</sequence>
<dbReference type="InterPro" id="IPR037443">
    <property type="entry name" value="LURAP1"/>
</dbReference>
<reference evidence="2" key="2">
    <citation type="submission" date="2025-08" db="UniProtKB">
        <authorList>
            <consortium name="Ensembl"/>
        </authorList>
    </citation>
    <scope>IDENTIFICATION</scope>
</reference>
<dbReference type="GO" id="GO:0001819">
    <property type="term" value="P:positive regulation of cytokine production"/>
    <property type="evidence" value="ECO:0007669"/>
    <property type="project" value="TreeGrafter"/>
</dbReference>
<feature type="region of interest" description="Disordered" evidence="1">
    <location>
        <begin position="146"/>
        <end position="239"/>
    </location>
</feature>
<protein>
    <submittedName>
        <fullName evidence="2">Leucine rich adaptor protein 1-like</fullName>
    </submittedName>
</protein>
<feature type="compositionally biased region" description="Basic and acidic residues" evidence="1">
    <location>
        <begin position="150"/>
        <end position="175"/>
    </location>
</feature>
<evidence type="ECO:0000313" key="3">
    <source>
        <dbReference type="Proteomes" id="UP000472271"/>
    </source>
</evidence>
<dbReference type="Ensembl" id="ENSSORT00005006998.1">
    <property type="protein sequence ID" value="ENSSORP00005006736.1"/>
    <property type="gene ID" value="ENSSORG00005003929.1"/>
</dbReference>
<dbReference type="Proteomes" id="UP000472271">
    <property type="component" value="Chromosome 17"/>
</dbReference>
<dbReference type="PANTHER" id="PTHR33767:SF2">
    <property type="entry name" value="LEUCINE RICH ADAPTOR PROTEIN 1"/>
    <property type="match status" value="1"/>
</dbReference>
<feature type="compositionally biased region" description="Polar residues" evidence="1">
    <location>
        <begin position="193"/>
        <end position="211"/>
    </location>
</feature>
<dbReference type="Pfam" id="PF14854">
    <property type="entry name" value="LURAP"/>
    <property type="match status" value="1"/>
</dbReference>
<name>A0A672YQ62_9TELE</name>
<evidence type="ECO:0000313" key="2">
    <source>
        <dbReference type="Ensembl" id="ENSSORP00005006736.1"/>
    </source>
</evidence>
<accession>A0A672YQ62</accession>
<reference evidence="2" key="1">
    <citation type="submission" date="2019-06" db="EMBL/GenBank/DDBJ databases">
        <authorList>
            <consortium name="Wellcome Sanger Institute Data Sharing"/>
        </authorList>
    </citation>
    <scope>NUCLEOTIDE SEQUENCE [LARGE SCALE GENOMIC DNA]</scope>
</reference>
<dbReference type="GeneID" id="115437689"/>
<dbReference type="RefSeq" id="XP_030016858.1">
    <property type="nucleotide sequence ID" value="XM_030160998.1"/>
</dbReference>
<organism evidence="2 3">
    <name type="scientific">Sphaeramia orbicularis</name>
    <name type="common">orbiculate cardinalfish</name>
    <dbReference type="NCBI Taxonomy" id="375764"/>
    <lineage>
        <taxon>Eukaryota</taxon>
        <taxon>Metazoa</taxon>
        <taxon>Chordata</taxon>
        <taxon>Craniata</taxon>
        <taxon>Vertebrata</taxon>
        <taxon>Euteleostomi</taxon>
        <taxon>Actinopterygii</taxon>
        <taxon>Neopterygii</taxon>
        <taxon>Teleostei</taxon>
        <taxon>Neoteleostei</taxon>
        <taxon>Acanthomorphata</taxon>
        <taxon>Gobiaria</taxon>
        <taxon>Kurtiformes</taxon>
        <taxon>Apogonoidei</taxon>
        <taxon>Apogonidae</taxon>
        <taxon>Apogoninae</taxon>
        <taxon>Sphaeramia</taxon>
    </lineage>
</organism>
<dbReference type="OrthoDB" id="8911462at2759"/>
<dbReference type="AlphaFoldDB" id="A0A672YQ62"/>
<reference evidence="2" key="3">
    <citation type="submission" date="2025-09" db="UniProtKB">
        <authorList>
            <consortium name="Ensembl"/>
        </authorList>
    </citation>
    <scope>IDENTIFICATION</scope>
</reference>
<gene>
    <name evidence="2" type="primary">LOC115437689</name>
</gene>
<evidence type="ECO:0000256" key="1">
    <source>
        <dbReference type="SAM" id="MobiDB-lite"/>
    </source>
</evidence>